<dbReference type="InterPro" id="IPR036641">
    <property type="entry name" value="HPT_dom_sf"/>
</dbReference>
<dbReference type="InterPro" id="IPR000700">
    <property type="entry name" value="PAS-assoc_C"/>
</dbReference>
<dbReference type="InterPro" id="IPR003660">
    <property type="entry name" value="HAMP_dom"/>
</dbReference>
<feature type="domain" description="HAMP" evidence="23">
    <location>
        <begin position="287"/>
        <end position="339"/>
    </location>
</feature>
<evidence type="ECO:0000256" key="18">
    <source>
        <dbReference type="SAM" id="Phobius"/>
    </source>
</evidence>
<keyword evidence="26" id="KW-1185">Reference proteome</keyword>
<dbReference type="SUPFAM" id="SSF47226">
    <property type="entry name" value="Histidine-containing phosphotransfer domain, HPT domain"/>
    <property type="match status" value="1"/>
</dbReference>
<dbReference type="NCBIfam" id="TIGR00229">
    <property type="entry name" value="sensory_box"/>
    <property type="match status" value="2"/>
</dbReference>
<dbReference type="InterPro" id="IPR011006">
    <property type="entry name" value="CheY-like_superfamily"/>
</dbReference>
<gene>
    <name evidence="25" type="ORF">A1359_09025</name>
</gene>
<dbReference type="CDD" id="cd00082">
    <property type="entry name" value="HisKA"/>
    <property type="match status" value="1"/>
</dbReference>
<dbReference type="Gene3D" id="3.30.565.10">
    <property type="entry name" value="Histidine kinase-like ATPase, C-terminal domain"/>
    <property type="match status" value="1"/>
</dbReference>
<dbReference type="SUPFAM" id="SSF55874">
    <property type="entry name" value="ATPase domain of HSP90 chaperone/DNA topoisomerase II/histidine kinase"/>
    <property type="match status" value="1"/>
</dbReference>
<dbReference type="InterPro" id="IPR003594">
    <property type="entry name" value="HATPase_dom"/>
</dbReference>
<dbReference type="AlphaFoldDB" id="A0A177NES2"/>
<evidence type="ECO:0000256" key="15">
    <source>
        <dbReference type="ARBA" id="ARBA00070616"/>
    </source>
</evidence>
<dbReference type="InterPro" id="IPR001610">
    <property type="entry name" value="PAC"/>
</dbReference>
<evidence type="ECO:0000256" key="6">
    <source>
        <dbReference type="ARBA" id="ARBA00022679"/>
    </source>
</evidence>
<dbReference type="InterPro" id="IPR035965">
    <property type="entry name" value="PAS-like_dom_sf"/>
</dbReference>
<dbReference type="FunFam" id="3.30.565.10:FF:000078">
    <property type="entry name" value="Two-component sensor histidine kinase"/>
    <property type="match status" value="1"/>
</dbReference>
<evidence type="ECO:0000259" key="19">
    <source>
        <dbReference type="PROSITE" id="PS50109"/>
    </source>
</evidence>
<dbReference type="Pfam" id="PF02518">
    <property type="entry name" value="HATPase_c"/>
    <property type="match status" value="1"/>
</dbReference>
<evidence type="ECO:0000313" key="25">
    <source>
        <dbReference type="EMBL" id="OAI15933.1"/>
    </source>
</evidence>
<evidence type="ECO:0000256" key="4">
    <source>
        <dbReference type="ARBA" id="ARBA00022475"/>
    </source>
</evidence>
<dbReference type="Gene3D" id="1.10.287.130">
    <property type="match status" value="1"/>
</dbReference>
<dbReference type="Proteomes" id="UP000078476">
    <property type="component" value="Unassembled WGS sequence"/>
</dbReference>
<dbReference type="PROSITE" id="PS50894">
    <property type="entry name" value="HPT"/>
    <property type="match status" value="1"/>
</dbReference>
<dbReference type="Pfam" id="PF00072">
    <property type="entry name" value="Response_reg"/>
    <property type="match status" value="1"/>
</dbReference>
<dbReference type="RefSeq" id="WP_066981892.1">
    <property type="nucleotide sequence ID" value="NZ_LUUI01000099.1"/>
</dbReference>
<evidence type="ECO:0000256" key="13">
    <source>
        <dbReference type="ARBA" id="ARBA00023136"/>
    </source>
</evidence>
<feature type="domain" description="PAC" evidence="22">
    <location>
        <begin position="571"/>
        <end position="622"/>
    </location>
</feature>
<dbReference type="Gene3D" id="3.30.450.20">
    <property type="entry name" value="PAS domain"/>
    <property type="match status" value="2"/>
</dbReference>
<keyword evidence="8" id="KW-0547">Nucleotide-binding</keyword>
<dbReference type="SUPFAM" id="SSF47384">
    <property type="entry name" value="Homodimeric domain of signal transducing histidine kinase"/>
    <property type="match status" value="1"/>
</dbReference>
<dbReference type="CDD" id="cd00130">
    <property type="entry name" value="PAS"/>
    <property type="match status" value="2"/>
</dbReference>
<dbReference type="CDD" id="cd06225">
    <property type="entry name" value="HAMP"/>
    <property type="match status" value="1"/>
</dbReference>
<dbReference type="PRINTS" id="PR00344">
    <property type="entry name" value="BCTRLSENSOR"/>
</dbReference>
<evidence type="ECO:0000256" key="7">
    <source>
        <dbReference type="ARBA" id="ARBA00022692"/>
    </source>
</evidence>
<keyword evidence="13 18" id="KW-0472">Membrane</keyword>
<dbReference type="Pfam" id="PF08447">
    <property type="entry name" value="PAS_3"/>
    <property type="match status" value="1"/>
</dbReference>
<feature type="domain" description="PAS" evidence="21">
    <location>
        <begin position="355"/>
        <end position="427"/>
    </location>
</feature>
<dbReference type="PROSITE" id="PS50109">
    <property type="entry name" value="HIS_KIN"/>
    <property type="match status" value="1"/>
</dbReference>
<dbReference type="SMART" id="SM00304">
    <property type="entry name" value="HAMP"/>
    <property type="match status" value="1"/>
</dbReference>
<evidence type="ECO:0000256" key="2">
    <source>
        <dbReference type="ARBA" id="ARBA00004651"/>
    </source>
</evidence>
<evidence type="ECO:0000259" key="24">
    <source>
        <dbReference type="PROSITE" id="PS50894"/>
    </source>
</evidence>
<dbReference type="InterPro" id="IPR008207">
    <property type="entry name" value="Sig_transdc_His_kin_Hpt_dom"/>
</dbReference>
<evidence type="ECO:0000256" key="1">
    <source>
        <dbReference type="ARBA" id="ARBA00000085"/>
    </source>
</evidence>
<evidence type="ECO:0000256" key="3">
    <source>
        <dbReference type="ARBA" id="ARBA00012438"/>
    </source>
</evidence>
<comment type="catalytic activity">
    <reaction evidence="1">
        <text>ATP + protein L-histidine = ADP + protein N-phospho-L-histidine.</text>
        <dbReference type="EC" id="2.7.13.3"/>
    </reaction>
</comment>
<dbReference type="SUPFAM" id="SSF55785">
    <property type="entry name" value="PYP-like sensor domain (PAS domain)"/>
    <property type="match status" value="2"/>
</dbReference>
<proteinExistence type="predicted"/>
<dbReference type="Pfam" id="PF00672">
    <property type="entry name" value="HAMP"/>
    <property type="match status" value="1"/>
</dbReference>
<dbReference type="SMART" id="SM00387">
    <property type="entry name" value="HATPase_c"/>
    <property type="match status" value="1"/>
</dbReference>
<dbReference type="PROSITE" id="PS50110">
    <property type="entry name" value="RESPONSE_REGULATORY"/>
    <property type="match status" value="1"/>
</dbReference>
<dbReference type="CDD" id="cd17546">
    <property type="entry name" value="REC_hyHK_CKI1_RcsC-like"/>
    <property type="match status" value="1"/>
</dbReference>
<dbReference type="SMART" id="SM00086">
    <property type="entry name" value="PAC"/>
    <property type="match status" value="2"/>
</dbReference>
<feature type="domain" description="Histidine kinase" evidence="19">
    <location>
        <begin position="640"/>
        <end position="859"/>
    </location>
</feature>
<comment type="caution">
    <text evidence="25">The sequence shown here is derived from an EMBL/GenBank/DDBJ whole genome shotgun (WGS) entry which is preliminary data.</text>
</comment>
<dbReference type="OrthoDB" id="5555388at2"/>
<dbReference type="SMART" id="SM00388">
    <property type="entry name" value="HisKA"/>
    <property type="match status" value="1"/>
</dbReference>
<dbReference type="PROSITE" id="PS50885">
    <property type="entry name" value="HAMP"/>
    <property type="match status" value="1"/>
</dbReference>
<dbReference type="Gene3D" id="6.10.340.10">
    <property type="match status" value="1"/>
</dbReference>
<dbReference type="EC" id="2.7.13.3" evidence="3"/>
<protein>
    <recommendedName>
        <fullName evidence="15">Sensor protein FixL</fullName>
        <ecNumber evidence="3">2.7.13.3</ecNumber>
    </recommendedName>
</protein>
<organism evidence="25 26">
    <name type="scientific">Methylomonas lenta</name>
    <dbReference type="NCBI Taxonomy" id="980561"/>
    <lineage>
        <taxon>Bacteria</taxon>
        <taxon>Pseudomonadati</taxon>
        <taxon>Pseudomonadota</taxon>
        <taxon>Gammaproteobacteria</taxon>
        <taxon>Methylococcales</taxon>
        <taxon>Methylococcaceae</taxon>
        <taxon>Methylomonas</taxon>
    </lineage>
</organism>
<dbReference type="InterPro" id="IPR036097">
    <property type="entry name" value="HisK_dim/P_sf"/>
</dbReference>
<dbReference type="Gene3D" id="1.20.120.160">
    <property type="entry name" value="HPT domain"/>
    <property type="match status" value="1"/>
</dbReference>
<comment type="function">
    <text evidence="14">Putative oxygen sensor; modulates the activity of FixJ, a transcriptional activator of nitrogen fixation fixK gene. FixL probably acts as a kinase that phosphorylates FixJ.</text>
</comment>
<sequence>MLQKRLMILLSLLILLPTLVIAWMAYGFSVESIRNDRIRVVGRIAESRHEQLNRVLVQTNSRAYAYLSDILSKCVKADTLDKNCAAKSLADYLHTEGAIGVSLFRPGSDDGLSVGDVSTELKAFKPDQLAGFTAASEQHLAAYYVLADNIPSGFRLMISYPLSLIQPIFTPPADLGKSGEIFLVDNEGFFITEGHYPAAQGQSHPISAHPMQLCLQQDNTAVLDLDYRGVAVIHGFRYVPEIGGGCIMAHIDQAEAFAPVRTIEKRIIIAMLLFIVLAAFIAKWLARRIVRPILQLTCTARCIRQGDLTIRADVKGLDEISELATSFNHMTDALADAQRNLEAKVKQRTQALRTSQERYMLAERAVNDGIWDWNILTHEYYLSPRWNKILGYAEGELPNVESIFFELVHPDDKARASEVFQRHLENKERYSAEIRLRHKDGSYRWVLDRGEAMRDDAGNPVRMIGSITDITERKAAEAELINYRDHLEELVAMATTEVEAIVQTAVNGVISIDATGAIRVFNPAAEKLFGWQAEEVMGKNVSLLMPEPFASEHDGYIQRFLQTQQTKIIGLEREVIAQRRDGTTFPANLAVGHGIISEGRHIFVGFIADISLQKQAEQELRLAKDTAEEATKAKASFLANMSHEIRTPMNTVIGFAEMALQKTDLPPDTCEYIRTILSSGRHLLNVINDILDFSKIEAGKVELESVCFNLAFALKETLQTIALRAAEKGLKIELKLAPDLPEFFKGDPSRLRQVILNLVGNAVKFTEAGIISVLIEKAADQDMVHFAISDTGIGMTAEQATKIFESFSQADTTTSRRFGGTGLGTTISKQLVEMMGGRIWVESELGQGSTFHFNVYLPETSQQDICLYQDNPQPIQDYVSPRHFKVLLAEDIEANATLARLRLEQQGHQVLWVKNGQEAVEAFQAGGYDLILMDLQMPVLDGINATRRIRQLELGGNSRIPIVALTASVLMHEQDQCFEAGMDAIVGKPINIDELLEQMELHTPVGVGLAASEIKLETKSISKPVVDIDFSPLHTLADTAKGLSTWRDAHVYAQALLDFANQHSQDAEKMSDMLADEKKPLQMIEGIAHALKGVAGNLALTDIAELTAGIDEQLKAGHRQGLEAELAVLDGALTVIAAAINQLQLQLQLPESQSNEHQIQIDAEQVKPVLQQLLVALDGLNPDRVQPILRQLASCLDQGKLKSIQHHVDNFDFDAAKCEVDKLLEQLD</sequence>
<keyword evidence="5 17" id="KW-0597">Phosphoprotein</keyword>
<feature type="domain" description="PAC" evidence="22">
    <location>
        <begin position="430"/>
        <end position="482"/>
    </location>
</feature>
<keyword evidence="10" id="KW-0067">ATP-binding</keyword>
<accession>A0A177NES2</accession>
<dbReference type="InterPro" id="IPR004358">
    <property type="entry name" value="Sig_transdc_His_kin-like_C"/>
</dbReference>
<dbReference type="PANTHER" id="PTHR45339">
    <property type="entry name" value="HYBRID SIGNAL TRANSDUCTION HISTIDINE KINASE J"/>
    <property type="match status" value="1"/>
</dbReference>
<keyword evidence="9" id="KW-0418">Kinase</keyword>
<dbReference type="EMBL" id="LUUI01000099">
    <property type="protein sequence ID" value="OAI15933.1"/>
    <property type="molecule type" value="Genomic_DNA"/>
</dbReference>
<evidence type="ECO:0000256" key="12">
    <source>
        <dbReference type="ARBA" id="ARBA00023012"/>
    </source>
</evidence>
<evidence type="ECO:0000259" key="21">
    <source>
        <dbReference type="PROSITE" id="PS50112"/>
    </source>
</evidence>
<feature type="domain" description="HPt" evidence="24">
    <location>
        <begin position="1048"/>
        <end position="1150"/>
    </location>
</feature>
<dbReference type="GO" id="GO:0005524">
    <property type="term" value="F:ATP binding"/>
    <property type="evidence" value="ECO:0007669"/>
    <property type="project" value="UniProtKB-KW"/>
</dbReference>
<dbReference type="SMART" id="SM00448">
    <property type="entry name" value="REC"/>
    <property type="match status" value="1"/>
</dbReference>
<dbReference type="PROSITE" id="PS50113">
    <property type="entry name" value="PAC"/>
    <property type="match status" value="2"/>
</dbReference>
<evidence type="ECO:0000256" key="9">
    <source>
        <dbReference type="ARBA" id="ARBA00022777"/>
    </source>
</evidence>
<dbReference type="STRING" id="980561.A1359_09025"/>
<keyword evidence="12" id="KW-0902">Two-component regulatory system</keyword>
<evidence type="ECO:0000256" key="11">
    <source>
        <dbReference type="ARBA" id="ARBA00022989"/>
    </source>
</evidence>
<dbReference type="InterPro" id="IPR013767">
    <property type="entry name" value="PAS_fold"/>
</dbReference>
<dbReference type="Gene3D" id="3.40.50.2300">
    <property type="match status" value="1"/>
</dbReference>
<dbReference type="InterPro" id="IPR003661">
    <property type="entry name" value="HisK_dim/P_dom"/>
</dbReference>
<evidence type="ECO:0000259" key="22">
    <source>
        <dbReference type="PROSITE" id="PS50113"/>
    </source>
</evidence>
<feature type="modified residue" description="4-aspartylphosphate" evidence="17">
    <location>
        <position position="934"/>
    </location>
</feature>
<dbReference type="GO" id="GO:0005886">
    <property type="term" value="C:plasma membrane"/>
    <property type="evidence" value="ECO:0007669"/>
    <property type="project" value="UniProtKB-SubCell"/>
</dbReference>
<dbReference type="InterPro" id="IPR036890">
    <property type="entry name" value="HATPase_C_sf"/>
</dbReference>
<keyword evidence="11 18" id="KW-1133">Transmembrane helix</keyword>
<keyword evidence="4" id="KW-1003">Cell membrane</keyword>
<evidence type="ECO:0000313" key="26">
    <source>
        <dbReference type="Proteomes" id="UP000078476"/>
    </source>
</evidence>
<feature type="transmembrane region" description="Helical" evidence="18">
    <location>
        <begin position="267"/>
        <end position="286"/>
    </location>
</feature>
<feature type="domain" description="Response regulatory" evidence="20">
    <location>
        <begin position="885"/>
        <end position="1003"/>
    </location>
</feature>
<comment type="subcellular location">
    <subcellularLocation>
        <location evidence="2">Cell membrane</location>
        <topology evidence="2">Multi-pass membrane protein</topology>
    </subcellularLocation>
</comment>
<evidence type="ECO:0000256" key="14">
    <source>
        <dbReference type="ARBA" id="ARBA00059827"/>
    </source>
</evidence>
<dbReference type="InterPro" id="IPR005467">
    <property type="entry name" value="His_kinase_dom"/>
</dbReference>
<evidence type="ECO:0000259" key="23">
    <source>
        <dbReference type="PROSITE" id="PS50885"/>
    </source>
</evidence>
<evidence type="ECO:0000256" key="16">
    <source>
        <dbReference type="PROSITE-ProRule" id="PRU00110"/>
    </source>
</evidence>
<dbReference type="InterPro" id="IPR001789">
    <property type="entry name" value="Sig_transdc_resp-reg_receiver"/>
</dbReference>
<keyword evidence="6" id="KW-0808">Transferase</keyword>
<feature type="domain" description="PAS" evidence="21">
    <location>
        <begin position="494"/>
        <end position="564"/>
    </location>
</feature>
<dbReference type="SUPFAM" id="SSF52172">
    <property type="entry name" value="CheY-like"/>
    <property type="match status" value="1"/>
</dbReference>
<dbReference type="InterPro" id="IPR013655">
    <property type="entry name" value="PAS_fold_3"/>
</dbReference>
<keyword evidence="7 18" id="KW-0812">Transmembrane</keyword>
<evidence type="ECO:0000256" key="10">
    <source>
        <dbReference type="ARBA" id="ARBA00022840"/>
    </source>
</evidence>
<evidence type="ECO:0000256" key="17">
    <source>
        <dbReference type="PROSITE-ProRule" id="PRU00169"/>
    </source>
</evidence>
<dbReference type="CDD" id="cd16922">
    <property type="entry name" value="HATPase_EvgS-ArcB-TorS-like"/>
    <property type="match status" value="1"/>
</dbReference>
<dbReference type="FunFam" id="3.30.450.20:FF:000060">
    <property type="entry name" value="Sensor protein FixL"/>
    <property type="match status" value="1"/>
</dbReference>
<dbReference type="FunFam" id="1.10.287.130:FF:000038">
    <property type="entry name" value="Sensory transduction histidine kinase"/>
    <property type="match status" value="1"/>
</dbReference>
<dbReference type="PROSITE" id="PS50112">
    <property type="entry name" value="PAS"/>
    <property type="match status" value="2"/>
</dbReference>
<evidence type="ECO:0000256" key="8">
    <source>
        <dbReference type="ARBA" id="ARBA00022741"/>
    </source>
</evidence>
<name>A0A177NES2_9GAMM</name>
<dbReference type="PANTHER" id="PTHR45339:SF1">
    <property type="entry name" value="HYBRID SIGNAL TRANSDUCTION HISTIDINE KINASE J"/>
    <property type="match status" value="1"/>
</dbReference>
<evidence type="ECO:0000256" key="5">
    <source>
        <dbReference type="ARBA" id="ARBA00022553"/>
    </source>
</evidence>
<dbReference type="SUPFAM" id="SSF158472">
    <property type="entry name" value="HAMP domain-like"/>
    <property type="match status" value="1"/>
</dbReference>
<dbReference type="Pfam" id="PF00512">
    <property type="entry name" value="HisKA"/>
    <property type="match status" value="1"/>
</dbReference>
<dbReference type="GO" id="GO:0000155">
    <property type="term" value="F:phosphorelay sensor kinase activity"/>
    <property type="evidence" value="ECO:0007669"/>
    <property type="project" value="InterPro"/>
</dbReference>
<feature type="modified residue" description="Phosphohistidine" evidence="16">
    <location>
        <position position="1089"/>
    </location>
</feature>
<reference evidence="25 26" key="1">
    <citation type="submission" date="2016-03" db="EMBL/GenBank/DDBJ databases">
        <authorList>
            <person name="Ploux O."/>
        </authorList>
    </citation>
    <scope>NUCLEOTIDE SEQUENCE [LARGE SCALE GENOMIC DNA]</scope>
    <source>
        <strain evidence="25 26">R-45370</strain>
    </source>
</reference>
<dbReference type="InterPro" id="IPR000014">
    <property type="entry name" value="PAS"/>
</dbReference>
<dbReference type="SMART" id="SM00091">
    <property type="entry name" value="PAS"/>
    <property type="match status" value="2"/>
</dbReference>
<dbReference type="GO" id="GO:0006355">
    <property type="term" value="P:regulation of DNA-templated transcription"/>
    <property type="evidence" value="ECO:0007669"/>
    <property type="project" value="InterPro"/>
</dbReference>
<evidence type="ECO:0000259" key="20">
    <source>
        <dbReference type="PROSITE" id="PS50110"/>
    </source>
</evidence>
<dbReference type="Pfam" id="PF00989">
    <property type="entry name" value="PAS"/>
    <property type="match status" value="1"/>
</dbReference>